<dbReference type="PANTHER" id="PTHR18866">
    <property type="entry name" value="CARBOXYLASE:PYRUVATE/ACETYL-COA/PROPIONYL-COA CARBOXYLASE"/>
    <property type="match status" value="1"/>
</dbReference>
<sequence>MQRYKNFTQAKFIELLTVLYKALFQNPGLFIEHYFPSAHHIEVQIFGDGRGAVVDMGERECSIQRRHQKIIEESPSPFCLSHPEVQIALINDALQLGRLIQYGSAGWSLGFLQGL</sequence>
<dbReference type="InterPro" id="IPR013815">
    <property type="entry name" value="ATP_grasp_subdomain_1"/>
</dbReference>
<dbReference type="Proteomes" id="UP000188533">
    <property type="component" value="Unassembled WGS sequence"/>
</dbReference>
<dbReference type="EMBL" id="BDGU01000007">
    <property type="protein sequence ID" value="GAV99034.1"/>
    <property type="molecule type" value="Genomic_DNA"/>
</dbReference>
<dbReference type="Pfam" id="PF02786">
    <property type="entry name" value="CPSase_L_D2"/>
    <property type="match status" value="1"/>
</dbReference>
<organism evidence="3 4">
    <name type="scientific">Lentinula edodes</name>
    <name type="common">Shiitake mushroom</name>
    <name type="synonym">Lentinus edodes</name>
    <dbReference type="NCBI Taxonomy" id="5353"/>
    <lineage>
        <taxon>Eukaryota</taxon>
        <taxon>Fungi</taxon>
        <taxon>Dikarya</taxon>
        <taxon>Basidiomycota</taxon>
        <taxon>Agaricomycotina</taxon>
        <taxon>Agaricomycetes</taxon>
        <taxon>Agaricomycetidae</taxon>
        <taxon>Agaricales</taxon>
        <taxon>Marasmiineae</taxon>
        <taxon>Omphalotaceae</taxon>
        <taxon>Lentinula</taxon>
    </lineage>
</organism>
<dbReference type="InterPro" id="IPR005479">
    <property type="entry name" value="CPAse_ATP-bd"/>
</dbReference>
<keyword evidence="4" id="KW-1185">Reference proteome</keyword>
<dbReference type="GO" id="GO:0005524">
    <property type="term" value="F:ATP binding"/>
    <property type="evidence" value="ECO:0007669"/>
    <property type="project" value="InterPro"/>
</dbReference>
<dbReference type="PANTHER" id="PTHR18866:SF128">
    <property type="entry name" value="UREA AMIDOLYASE"/>
    <property type="match status" value="1"/>
</dbReference>
<dbReference type="AlphaFoldDB" id="A0A1Q3DVL2"/>
<evidence type="ECO:0000313" key="3">
    <source>
        <dbReference type="EMBL" id="GAV99034.1"/>
    </source>
</evidence>
<keyword evidence="1" id="KW-0092">Biotin</keyword>
<reference evidence="3 4" key="1">
    <citation type="submission" date="2016-08" db="EMBL/GenBank/DDBJ databases">
        <authorList>
            <consortium name="Lentinula edodes genome sequencing consortium"/>
            <person name="Sakamoto Y."/>
            <person name="Nakade K."/>
            <person name="Sato S."/>
            <person name="Yoshida Y."/>
            <person name="Miyazaki K."/>
            <person name="Natsume S."/>
            <person name="Konno N."/>
        </authorList>
    </citation>
    <scope>NUCLEOTIDE SEQUENCE [LARGE SCALE GENOMIC DNA]</scope>
    <source>
        <strain evidence="3 4">NBRC 111202</strain>
    </source>
</reference>
<evidence type="ECO:0000313" key="4">
    <source>
        <dbReference type="Proteomes" id="UP000188533"/>
    </source>
</evidence>
<feature type="domain" description="Carbamoyl phosphate synthase ATP-binding" evidence="2">
    <location>
        <begin position="21"/>
        <end position="106"/>
    </location>
</feature>
<protein>
    <submittedName>
        <fullName evidence="3">Urea carboxylase</fullName>
    </submittedName>
</protein>
<evidence type="ECO:0000256" key="1">
    <source>
        <dbReference type="ARBA" id="ARBA00023267"/>
    </source>
</evidence>
<dbReference type="STRING" id="5353.A0A1Q3DVL2"/>
<dbReference type="Gene3D" id="3.30.1490.20">
    <property type="entry name" value="ATP-grasp fold, A domain"/>
    <property type="match status" value="1"/>
</dbReference>
<dbReference type="Gene3D" id="3.30.470.20">
    <property type="entry name" value="ATP-grasp fold, B domain"/>
    <property type="match status" value="1"/>
</dbReference>
<evidence type="ECO:0000259" key="2">
    <source>
        <dbReference type="Pfam" id="PF02786"/>
    </source>
</evidence>
<accession>A0A1Q3DVL2</accession>
<proteinExistence type="predicted"/>
<dbReference type="InterPro" id="IPR050856">
    <property type="entry name" value="Biotin_carboxylase_complex"/>
</dbReference>
<comment type="caution">
    <text evidence="3">The sequence shown here is derived from an EMBL/GenBank/DDBJ whole genome shotgun (WGS) entry which is preliminary data.</text>
</comment>
<reference evidence="3 4" key="2">
    <citation type="submission" date="2017-02" db="EMBL/GenBank/DDBJ databases">
        <title>A genome survey and senescence transcriptome analysis in Lentinula edodes.</title>
        <authorList>
            <person name="Sakamoto Y."/>
            <person name="Nakade K."/>
            <person name="Sato S."/>
            <person name="Yoshida Y."/>
            <person name="Miyazaki K."/>
            <person name="Natsume S."/>
            <person name="Konno N."/>
        </authorList>
    </citation>
    <scope>NUCLEOTIDE SEQUENCE [LARGE SCALE GENOMIC DNA]</scope>
    <source>
        <strain evidence="3 4">NBRC 111202</strain>
    </source>
</reference>
<name>A0A1Q3DVL2_LENED</name>
<gene>
    <name evidence="3" type="ORF">LENED_000462</name>
</gene>
<dbReference type="SUPFAM" id="SSF56059">
    <property type="entry name" value="Glutathione synthetase ATP-binding domain-like"/>
    <property type="match status" value="1"/>
</dbReference>